<organism evidence="1 2">
    <name type="scientific">Staphylococcus kloosii</name>
    <dbReference type="NCBI Taxonomy" id="29384"/>
    <lineage>
        <taxon>Bacteria</taxon>
        <taxon>Bacillati</taxon>
        <taxon>Bacillota</taxon>
        <taxon>Bacilli</taxon>
        <taxon>Bacillales</taxon>
        <taxon>Staphylococcaceae</taxon>
        <taxon>Staphylococcus</taxon>
    </lineage>
</organism>
<comment type="caution">
    <text evidence="1">The sequence shown here is derived from an EMBL/GenBank/DDBJ whole genome shotgun (WGS) entry which is preliminary data.</text>
</comment>
<proteinExistence type="predicted"/>
<protein>
    <submittedName>
        <fullName evidence="1">Uncharacterized protein</fullName>
    </submittedName>
</protein>
<gene>
    <name evidence="1" type="ORF">SKL01_21580</name>
</gene>
<accession>A0ABQ0XNH8</accession>
<evidence type="ECO:0000313" key="2">
    <source>
        <dbReference type="Proteomes" id="UP000321040"/>
    </source>
</evidence>
<name>A0ABQ0XNH8_9STAP</name>
<sequence>MTNTGIVINVNNVIFQSMMNNITKEPIIVMADGKRLGNFCEINSLITFVSSVKRLIN</sequence>
<dbReference type="Proteomes" id="UP000321040">
    <property type="component" value="Unassembled WGS sequence"/>
</dbReference>
<reference evidence="1 2" key="1">
    <citation type="submission" date="2019-07" db="EMBL/GenBank/DDBJ databases">
        <title>Whole genome shotgun sequence of Staphylococcus kloosii NBRC 109624.</title>
        <authorList>
            <person name="Hosoyama A."/>
            <person name="Uohara A."/>
            <person name="Ohji S."/>
            <person name="Ichikawa N."/>
        </authorList>
    </citation>
    <scope>NUCLEOTIDE SEQUENCE [LARGE SCALE GENOMIC DNA]</scope>
    <source>
        <strain evidence="1 2">NBRC 109624</strain>
    </source>
</reference>
<evidence type="ECO:0000313" key="1">
    <source>
        <dbReference type="EMBL" id="GEP82980.1"/>
    </source>
</evidence>
<dbReference type="EMBL" id="BKAQ01000020">
    <property type="protein sequence ID" value="GEP82980.1"/>
    <property type="molecule type" value="Genomic_DNA"/>
</dbReference>
<keyword evidence="2" id="KW-1185">Reference proteome</keyword>